<dbReference type="RefSeq" id="WP_010013010.1">
    <property type="nucleotide sequence ID" value="NZ_AEOS01000102.1"/>
</dbReference>
<keyword evidence="2" id="KW-0812">Transmembrane</keyword>
<feature type="region of interest" description="Disordered" evidence="1">
    <location>
        <begin position="160"/>
        <end position="184"/>
    </location>
</feature>
<keyword evidence="4" id="KW-1185">Reference proteome</keyword>
<proteinExistence type="predicted"/>
<keyword evidence="2" id="KW-0472">Membrane</keyword>
<protein>
    <submittedName>
        <fullName evidence="3">Uncharacterized protein</fullName>
    </submittedName>
</protein>
<feature type="transmembrane region" description="Helical" evidence="2">
    <location>
        <begin position="6"/>
        <end position="25"/>
    </location>
</feature>
<feature type="compositionally biased region" description="Low complexity" evidence="1">
    <location>
        <begin position="168"/>
        <end position="177"/>
    </location>
</feature>
<organism evidence="3 4">
    <name type="scientific">Loigolactobacillus coryniformis subsp. torquens DSM 20004 = KCTC 3535</name>
    <dbReference type="NCBI Taxonomy" id="1423822"/>
    <lineage>
        <taxon>Bacteria</taxon>
        <taxon>Bacillati</taxon>
        <taxon>Bacillota</taxon>
        <taxon>Bacilli</taxon>
        <taxon>Lactobacillales</taxon>
        <taxon>Lactobacillaceae</taxon>
        <taxon>Loigolactobacillus</taxon>
    </lineage>
</organism>
<feature type="transmembrane region" description="Helical" evidence="2">
    <location>
        <begin position="37"/>
        <end position="60"/>
    </location>
</feature>
<sequence>MDYFLVVLLLIGFIVAIVGIVLLIIDFIKKNSKKISLIVIAIGALLFIFGIVGINVYVAYENNRPLVLKTVKKNFYIPADKKSITIPLKTTVGATLSAYDDGGSNWKLSSREITGKTTNVKVSADGSRVDAKFIEKLGDHKKTLIVSVYPPQVSLANSVSKALDSDNDSTSESSSSSKTVPFGTVNAMGNGSMAANLTMISAQQADPNDASVTDLSHNYPNLKQFVIVTYKVEALSDSIPTDTVDGAYFSYVDDQGSMGQTSSNRDPGTAESINKGQSITLRIGVGLENVSKTIEVQSGNVTFKGDIQ</sequence>
<dbReference type="KEGG" id="lcy:LC20004_05410"/>
<evidence type="ECO:0000256" key="2">
    <source>
        <dbReference type="SAM" id="Phobius"/>
    </source>
</evidence>
<accession>A0A2D1KMK6</accession>
<evidence type="ECO:0000313" key="4">
    <source>
        <dbReference type="Proteomes" id="UP000223559"/>
    </source>
</evidence>
<dbReference type="Proteomes" id="UP000223559">
    <property type="component" value="Chromosome"/>
</dbReference>
<name>A0A2D1KMK6_9LACO</name>
<dbReference type="EMBL" id="CP017697">
    <property type="protein sequence ID" value="ATO43377.1"/>
    <property type="molecule type" value="Genomic_DNA"/>
</dbReference>
<gene>
    <name evidence="3" type="ORF">LC20004_05410</name>
</gene>
<evidence type="ECO:0000256" key="1">
    <source>
        <dbReference type="SAM" id="MobiDB-lite"/>
    </source>
</evidence>
<keyword evidence="2" id="KW-1133">Transmembrane helix</keyword>
<evidence type="ECO:0000313" key="3">
    <source>
        <dbReference type="EMBL" id="ATO43377.1"/>
    </source>
</evidence>
<dbReference type="AlphaFoldDB" id="A0A2D1KMK6"/>
<reference evidence="3 4" key="1">
    <citation type="submission" date="2016-10" db="EMBL/GenBank/DDBJ databases">
        <title>The whole genome sequencing and assembly of L. cotyniformis subsp. torquens DSM 20004 strain.</title>
        <authorList>
            <person name="Park M.-K."/>
            <person name="Lee Y.-J."/>
            <person name="Yi H."/>
            <person name="Bahn Y.-S."/>
            <person name="Kim J.F."/>
            <person name="Lee D.-W."/>
        </authorList>
    </citation>
    <scope>NUCLEOTIDE SEQUENCE [LARGE SCALE GENOMIC DNA]</scope>
    <source>
        <strain evidence="3 4">DSM 20004</strain>
    </source>
</reference>